<proteinExistence type="predicted"/>
<evidence type="ECO:0000313" key="2">
    <source>
        <dbReference type="EMBL" id="ACZ41943.1"/>
    </source>
</evidence>
<feature type="transmembrane region" description="Helical" evidence="1">
    <location>
        <begin position="254"/>
        <end position="272"/>
    </location>
</feature>
<organism evidence="2 3">
    <name type="scientific">Thermobaculum terrenum (strain ATCC BAA-798 / CCMEE 7001 / YNP1)</name>
    <dbReference type="NCBI Taxonomy" id="525904"/>
    <lineage>
        <taxon>Bacteria</taxon>
        <taxon>Bacillati</taxon>
        <taxon>Chloroflexota</taxon>
        <taxon>Chloroflexia</taxon>
        <taxon>Candidatus Thermobaculales</taxon>
        <taxon>Candidatus Thermobaculaceae</taxon>
        <taxon>Thermobaculum</taxon>
    </lineage>
</organism>
<feature type="transmembrane region" description="Helical" evidence="1">
    <location>
        <begin position="170"/>
        <end position="194"/>
    </location>
</feature>
<dbReference type="STRING" id="525904.Tter_1027"/>
<keyword evidence="1" id="KW-0472">Membrane</keyword>
<dbReference type="OrthoDB" id="9786218at2"/>
<evidence type="ECO:0000313" key="3">
    <source>
        <dbReference type="Proteomes" id="UP000000323"/>
    </source>
</evidence>
<keyword evidence="1" id="KW-0812">Transmembrane</keyword>
<feature type="transmembrane region" description="Helical" evidence="1">
    <location>
        <begin position="12"/>
        <end position="32"/>
    </location>
</feature>
<evidence type="ECO:0008006" key="4">
    <source>
        <dbReference type="Google" id="ProtNLM"/>
    </source>
</evidence>
<feature type="transmembrane region" description="Helical" evidence="1">
    <location>
        <begin position="330"/>
        <end position="352"/>
    </location>
</feature>
<dbReference type="AlphaFoldDB" id="D1CG87"/>
<evidence type="ECO:0000256" key="1">
    <source>
        <dbReference type="SAM" id="Phobius"/>
    </source>
</evidence>
<feature type="transmembrane region" description="Helical" evidence="1">
    <location>
        <begin position="200"/>
        <end position="219"/>
    </location>
</feature>
<dbReference type="EMBL" id="CP001825">
    <property type="protein sequence ID" value="ACZ41943.1"/>
    <property type="molecule type" value="Genomic_DNA"/>
</dbReference>
<dbReference type="HOGENOM" id="CLU_033063_0_0_0"/>
<dbReference type="Proteomes" id="UP000000323">
    <property type="component" value="Chromosome 1"/>
</dbReference>
<accession>D1CG87</accession>
<protein>
    <recommendedName>
        <fullName evidence="4">Glycosyltransferase RgtA/B/C/D-like domain-containing protein</fullName>
    </recommendedName>
</protein>
<dbReference type="KEGG" id="ttr:Tter_1027"/>
<name>D1CG87_THET1</name>
<sequence length="483" mass="54192">MSGDNKGAGRYFFSPVAAILLIMAFYSSYLSWQDYDIYWHLATGRAALEQGISPYIDHFSWSADGQRVIAHYAQVDKLLYLIWSLMGYRGLQIFSGLGMVLTLLPLALLISRFTLHPLLEASMLLLSILAIFPYTGARPHVIGFMLFSLLVLMLDLPFTPNKAVISGLILGLWANAHATFQVGFAIMTVSALVWLTSKQIKSGLLACASILTGILLFLLNPQWNILWRWPAMQWTGAYTQQYNLDWTSLQPLKLSLLPTAILLLAACSLGILRWEPRAIGALGLILPTIQTARYTSFLIPLLVYSILLSLTEKRKLKALFTHGLFANPIIIRKVSVLSTAILLASILVLSLLRTPSATDSSSFTFPRMAVQELTACGSPAPVWNDYNWGGFIIWETNASYPVSFDGRAEVLYSKQLFQNYLKVVNQSHGWEQIVQQSPARYAIFPAHSSPAFERIKGWRLVYKDETAVIYARQDAIWRCKDRI</sequence>
<dbReference type="RefSeq" id="WP_012874978.1">
    <property type="nucleotide sequence ID" value="NC_013525.1"/>
</dbReference>
<feature type="transmembrane region" description="Helical" evidence="1">
    <location>
        <begin position="141"/>
        <end position="158"/>
    </location>
</feature>
<reference evidence="3" key="1">
    <citation type="journal article" date="2010" name="Stand. Genomic Sci.">
        <title>Complete genome sequence of 'Thermobaculum terrenum' type strain (YNP1).</title>
        <authorList>
            <person name="Kiss H."/>
            <person name="Cleland D."/>
            <person name="Lapidus A."/>
            <person name="Lucas S."/>
            <person name="Glavina Del Rio T."/>
            <person name="Nolan M."/>
            <person name="Tice H."/>
            <person name="Han C."/>
            <person name="Goodwin L."/>
            <person name="Pitluck S."/>
            <person name="Liolios K."/>
            <person name="Ivanova N."/>
            <person name="Mavromatis K."/>
            <person name="Ovchinnikova G."/>
            <person name="Pati A."/>
            <person name="Chen A."/>
            <person name="Palaniappan K."/>
            <person name="Land M."/>
            <person name="Hauser L."/>
            <person name="Chang Y."/>
            <person name="Jeffries C."/>
            <person name="Lu M."/>
            <person name="Brettin T."/>
            <person name="Detter J."/>
            <person name="Goker M."/>
            <person name="Tindall B."/>
            <person name="Beck B."/>
            <person name="McDermott T."/>
            <person name="Woyke T."/>
            <person name="Bristow J."/>
            <person name="Eisen J."/>
            <person name="Markowitz V."/>
            <person name="Hugenholtz P."/>
            <person name="Kyrpides N."/>
            <person name="Klenk H."/>
            <person name="Cheng J."/>
        </authorList>
    </citation>
    <scope>NUCLEOTIDE SEQUENCE [LARGE SCALE GENOMIC DNA]</scope>
    <source>
        <strain evidence="3">ATCC BAA-798 / YNP1</strain>
    </source>
</reference>
<feature type="transmembrane region" description="Helical" evidence="1">
    <location>
        <begin position="292"/>
        <end position="310"/>
    </location>
</feature>
<gene>
    <name evidence="2" type="ordered locus">Tter_1027</name>
</gene>
<dbReference type="eggNOG" id="ENOG502ZID0">
    <property type="taxonomic scope" value="Bacteria"/>
</dbReference>
<keyword evidence="1" id="KW-1133">Transmembrane helix</keyword>
<feature type="transmembrane region" description="Helical" evidence="1">
    <location>
        <begin position="91"/>
        <end position="110"/>
    </location>
</feature>
<keyword evidence="3" id="KW-1185">Reference proteome</keyword>